<protein>
    <submittedName>
        <fullName evidence="1">Uncharacterized protein</fullName>
    </submittedName>
</protein>
<evidence type="ECO:0000313" key="2">
    <source>
        <dbReference type="Proteomes" id="UP000032735"/>
    </source>
</evidence>
<dbReference type="EMBL" id="FO704551">
    <property type="protein sequence ID" value="CDG21664.1"/>
    <property type="molecule type" value="Genomic_DNA"/>
</dbReference>
<sequence length="206" mass="23578">MDVIRIVEPERFDEFYSLVRDSYLIKDKSSQNDFIVKNVLSLREWSANNLSKMLNSASDDAVNGYTRYRAKFFNDILAMDPSGIECFNSIHPGVLGNPDLDRIGKQLGENSAGQRKYMEAITHSIQQHVEVNRLPVEKVKEALTNTLVKLVERHEDLLNSVDVEDINELAKHPKLACEFERDLYVLISALDPHTSAEVTRYLTEHK</sequence>
<gene>
    <name evidence="1" type="ORF">XPG1_2009</name>
</gene>
<dbReference type="OrthoDB" id="6443955at2"/>
<dbReference type="RefSeq" id="WP_045958781.1">
    <property type="nucleotide sequence ID" value="NZ_FO704551.1"/>
</dbReference>
<accession>A0A068R3Q3</accession>
<dbReference type="AlphaFoldDB" id="A0A068R3Q3"/>
<dbReference type="KEGG" id="xpo:XPG1_2009"/>
<name>A0A068R3Q3_9GAMM</name>
<proteinExistence type="predicted"/>
<evidence type="ECO:0000313" key="1">
    <source>
        <dbReference type="EMBL" id="CDG21664.1"/>
    </source>
</evidence>
<reference evidence="1 2" key="1">
    <citation type="submission" date="2013-07" db="EMBL/GenBank/DDBJ databases">
        <authorList>
            <person name="Genoscope - CEA"/>
        </authorList>
    </citation>
    <scope>NUCLEOTIDE SEQUENCE [LARGE SCALE GENOMIC DNA]</scope>
    <source>
        <strain evidence="1 2">G6</strain>
    </source>
</reference>
<keyword evidence="2" id="KW-1185">Reference proteome</keyword>
<dbReference type="HOGENOM" id="CLU_1331512_0_0_6"/>
<organism evidence="1 2">
    <name type="scientific">Xenorhabdus poinarii G6</name>
    <dbReference type="NCBI Taxonomy" id="1354304"/>
    <lineage>
        <taxon>Bacteria</taxon>
        <taxon>Pseudomonadati</taxon>
        <taxon>Pseudomonadota</taxon>
        <taxon>Gammaproteobacteria</taxon>
        <taxon>Enterobacterales</taxon>
        <taxon>Morganellaceae</taxon>
        <taxon>Xenorhabdus</taxon>
    </lineage>
</organism>
<dbReference type="Proteomes" id="UP000032735">
    <property type="component" value="Chromosome"/>
</dbReference>